<dbReference type="InterPro" id="IPR036388">
    <property type="entry name" value="WH-like_DNA-bd_sf"/>
</dbReference>
<evidence type="ECO:0008006" key="13">
    <source>
        <dbReference type="Google" id="ProtNLM"/>
    </source>
</evidence>
<evidence type="ECO:0000259" key="9">
    <source>
        <dbReference type="Pfam" id="PF23559"/>
    </source>
</evidence>
<evidence type="ECO:0000256" key="2">
    <source>
        <dbReference type="ARBA" id="ARBA00022614"/>
    </source>
</evidence>
<keyword evidence="12" id="KW-1185">Reference proteome</keyword>
<dbReference type="AlphaFoldDB" id="A0ABC8S2B1"/>
<name>A0ABC8S2B1_9AQUA</name>
<dbReference type="SUPFAM" id="SSF52540">
    <property type="entry name" value="P-loop containing nucleoside triphosphate hydrolases"/>
    <property type="match status" value="1"/>
</dbReference>
<evidence type="ECO:0000259" key="7">
    <source>
        <dbReference type="Pfam" id="PF00931"/>
    </source>
</evidence>
<dbReference type="Proteomes" id="UP001642360">
    <property type="component" value="Unassembled WGS sequence"/>
</dbReference>
<evidence type="ECO:0000313" key="11">
    <source>
        <dbReference type="EMBL" id="CAK9151310.1"/>
    </source>
</evidence>
<dbReference type="PRINTS" id="PR00364">
    <property type="entry name" value="DISEASERSIST"/>
</dbReference>
<protein>
    <recommendedName>
        <fullName evidence="13">Disease resistance protein RPM1-like</fullName>
    </recommendedName>
</protein>
<comment type="caution">
    <text evidence="11">The sequence shown here is derived from an EMBL/GenBank/DDBJ whole genome shotgun (WGS) entry which is preliminary data.</text>
</comment>
<feature type="domain" description="Disease resistance R13L4/SHOC-2-like LRR" evidence="10">
    <location>
        <begin position="575"/>
        <end position="875"/>
    </location>
</feature>
<gene>
    <name evidence="11" type="ORF">ILEXP_LOCUS19464</name>
</gene>
<reference evidence="11 12" key="1">
    <citation type="submission" date="2024-02" db="EMBL/GenBank/DDBJ databases">
        <authorList>
            <person name="Vignale AGUSTIN F."/>
            <person name="Sosa J E."/>
            <person name="Modenutti C."/>
        </authorList>
    </citation>
    <scope>NUCLEOTIDE SEQUENCE [LARGE SCALE GENOMIC DNA]</scope>
</reference>
<dbReference type="FunFam" id="1.10.10.10:FF:000322">
    <property type="entry name" value="Probable disease resistance protein At1g63360"/>
    <property type="match status" value="1"/>
</dbReference>
<dbReference type="InterPro" id="IPR041118">
    <property type="entry name" value="Rx_N"/>
</dbReference>
<dbReference type="GO" id="GO:0051607">
    <property type="term" value="P:defense response to virus"/>
    <property type="evidence" value="ECO:0007669"/>
    <property type="project" value="UniProtKB-ARBA"/>
</dbReference>
<feature type="domain" description="NB-ARC" evidence="7">
    <location>
        <begin position="169"/>
        <end position="345"/>
    </location>
</feature>
<dbReference type="Gene3D" id="3.80.10.10">
    <property type="entry name" value="Ribonuclease Inhibitor"/>
    <property type="match status" value="1"/>
</dbReference>
<evidence type="ECO:0000259" key="10">
    <source>
        <dbReference type="Pfam" id="PF23598"/>
    </source>
</evidence>
<organism evidence="11 12">
    <name type="scientific">Ilex paraguariensis</name>
    <name type="common">yerba mate</name>
    <dbReference type="NCBI Taxonomy" id="185542"/>
    <lineage>
        <taxon>Eukaryota</taxon>
        <taxon>Viridiplantae</taxon>
        <taxon>Streptophyta</taxon>
        <taxon>Embryophyta</taxon>
        <taxon>Tracheophyta</taxon>
        <taxon>Spermatophyta</taxon>
        <taxon>Magnoliopsida</taxon>
        <taxon>eudicotyledons</taxon>
        <taxon>Gunneridae</taxon>
        <taxon>Pentapetalae</taxon>
        <taxon>asterids</taxon>
        <taxon>campanulids</taxon>
        <taxon>Aquifoliales</taxon>
        <taxon>Aquifoliaceae</taxon>
        <taxon>Ilex</taxon>
    </lineage>
</organism>
<dbReference type="InterPro" id="IPR038005">
    <property type="entry name" value="RX-like_CC"/>
</dbReference>
<dbReference type="CDD" id="cd14798">
    <property type="entry name" value="RX-CC_like"/>
    <property type="match status" value="1"/>
</dbReference>
<dbReference type="Pfam" id="PF23559">
    <property type="entry name" value="WHD_DRP"/>
    <property type="match status" value="1"/>
</dbReference>
<dbReference type="PANTHER" id="PTHR23155">
    <property type="entry name" value="DISEASE RESISTANCE PROTEIN RP"/>
    <property type="match status" value="1"/>
</dbReference>
<dbReference type="EMBL" id="CAUOFW020002119">
    <property type="protein sequence ID" value="CAK9151310.1"/>
    <property type="molecule type" value="Genomic_DNA"/>
</dbReference>
<dbReference type="Gene3D" id="1.20.5.4130">
    <property type="match status" value="1"/>
</dbReference>
<dbReference type="InterPro" id="IPR042197">
    <property type="entry name" value="Apaf_helical"/>
</dbReference>
<dbReference type="PANTHER" id="PTHR23155:SF1205">
    <property type="entry name" value="DISEASE RESISTANCE PROTEIN RPM1"/>
    <property type="match status" value="1"/>
</dbReference>
<dbReference type="InterPro" id="IPR032675">
    <property type="entry name" value="LRR_dom_sf"/>
</dbReference>
<evidence type="ECO:0000256" key="3">
    <source>
        <dbReference type="ARBA" id="ARBA00022737"/>
    </source>
</evidence>
<evidence type="ECO:0000256" key="6">
    <source>
        <dbReference type="ARBA" id="ARBA00022840"/>
    </source>
</evidence>
<dbReference type="InterPro" id="IPR058922">
    <property type="entry name" value="WHD_DRP"/>
</dbReference>
<evidence type="ECO:0000259" key="8">
    <source>
        <dbReference type="Pfam" id="PF18052"/>
    </source>
</evidence>
<dbReference type="Pfam" id="PF18052">
    <property type="entry name" value="Rx_N"/>
    <property type="match status" value="1"/>
</dbReference>
<evidence type="ECO:0000313" key="12">
    <source>
        <dbReference type="Proteomes" id="UP001642360"/>
    </source>
</evidence>
<dbReference type="Gene3D" id="1.10.10.10">
    <property type="entry name" value="Winged helix-like DNA-binding domain superfamily/Winged helix DNA-binding domain"/>
    <property type="match status" value="1"/>
</dbReference>
<evidence type="ECO:0000256" key="5">
    <source>
        <dbReference type="ARBA" id="ARBA00022821"/>
    </source>
</evidence>
<dbReference type="GO" id="GO:0005524">
    <property type="term" value="F:ATP binding"/>
    <property type="evidence" value="ECO:0007669"/>
    <property type="project" value="UniProtKB-KW"/>
</dbReference>
<dbReference type="Gene3D" id="1.10.8.430">
    <property type="entry name" value="Helical domain of apoptotic protease-activating factors"/>
    <property type="match status" value="1"/>
</dbReference>
<keyword evidence="4" id="KW-0547">Nucleotide-binding</keyword>
<sequence length="911" mass="103970">MAEVVVCSLLDQLQPIFHEEAIISDCLQEEVEQIRDKFEQMRVFLRDADAREEDDPGLRVWVDEVRDVAYDTAVVLDEFMLLMSHHHGVGFCGFLQKIVFFFKNLEACFRVPREIRRIKLRVDNISNSREKFWRLNPDSSSAVISNTWDDSRHDASQIEEAELVGIKMPKRQLLSWLFDGDSRLKVVSVVGMGGLGKTTLIKKVFAAEEVKKHFELYAWILVSQSRQIVELLKNIVEQLYDQIMQPRHTRVDMMRIDSMQSIIREIIRGRRYVVVLDDVWSIEAYDAIMCVLPDDNCGSRVLLTTRMFDVARASCLKSLGYMYEMKPLSNNESWELFCKKTFEDQHCPQHLKVFAQNILRKCEGLPLAIVAISGTLALKDKSRIDEWAMAQRNLSVALEGSYKFERMIKLLSTIYYDLPFRLKFCFLYLSMFPEHQEIEKMRVIRLWIAEGVVKERGKQTLEEVAEGYFNELFNRSLIQVAKTTLEGRPRTYSVTDLLFEVILSKMPGLGIVHVASNQDRMGPTKVRRLAIQSSMENVQESQHFDQLCSLLVYGDSYSIPNSSVRLRTLLSGVSKFLRVLDLSDAPMETFPDLVCELLLLKYLSMRNTIVEVVPKSIGNLLNLQTLDLRATNVHELPVEMGKLGKLRHLLVYPDKLEGVVFKAPANIGNLSSLQKLVTIVANQTNGESIMGEVGKLTQLRTLRITKLRREDGVVLCSSLEKLGNLRSLNVASVEGAEIIDMRSLSSGPPFLQKLYLRGRLKGVPRWIPSLHILTRVWLHGSQLMDDSLLLCLQDLPNLLELGLIDAYEGEKLCFEAGGFQRLKRLHFGRSKALRRLIVEDGAMPHLVELSIVACDKLEEEPFGIEHLTNLQSLAISGGVDSWVKILQDRDSEGGDYLKIAHIPQVTINLIR</sequence>
<evidence type="ECO:0000256" key="4">
    <source>
        <dbReference type="ARBA" id="ARBA00022741"/>
    </source>
</evidence>
<evidence type="ECO:0000256" key="1">
    <source>
        <dbReference type="ARBA" id="ARBA00008894"/>
    </source>
</evidence>
<dbReference type="InterPro" id="IPR044974">
    <property type="entry name" value="Disease_R_plants"/>
</dbReference>
<keyword evidence="6" id="KW-0067">ATP-binding</keyword>
<keyword evidence="5" id="KW-0611">Plant defense</keyword>
<keyword evidence="2" id="KW-0433">Leucine-rich repeat</keyword>
<comment type="similarity">
    <text evidence="1">Belongs to the disease resistance NB-LRR family.</text>
</comment>
<dbReference type="InterPro" id="IPR055414">
    <property type="entry name" value="LRR_R13L4/SHOC2-like"/>
</dbReference>
<keyword evidence="3" id="KW-0677">Repeat</keyword>
<feature type="domain" description="Disease resistance N-terminal" evidence="8">
    <location>
        <begin position="5"/>
        <end position="87"/>
    </location>
</feature>
<accession>A0ABC8S2B1</accession>
<dbReference type="Pfam" id="PF23598">
    <property type="entry name" value="LRR_14"/>
    <property type="match status" value="1"/>
</dbReference>
<dbReference type="Gene3D" id="3.40.50.300">
    <property type="entry name" value="P-loop containing nucleotide triphosphate hydrolases"/>
    <property type="match status" value="1"/>
</dbReference>
<dbReference type="InterPro" id="IPR002182">
    <property type="entry name" value="NB-ARC"/>
</dbReference>
<dbReference type="FunFam" id="3.40.50.300:FF:001091">
    <property type="entry name" value="Probable disease resistance protein At1g61300"/>
    <property type="match status" value="1"/>
</dbReference>
<proteinExistence type="inferred from homology"/>
<dbReference type="SUPFAM" id="SSF52058">
    <property type="entry name" value="L domain-like"/>
    <property type="match status" value="1"/>
</dbReference>
<feature type="domain" description="Disease resistance protein winged helix" evidence="9">
    <location>
        <begin position="431"/>
        <end position="501"/>
    </location>
</feature>
<dbReference type="Pfam" id="PF00931">
    <property type="entry name" value="NB-ARC"/>
    <property type="match status" value="1"/>
</dbReference>
<dbReference type="InterPro" id="IPR027417">
    <property type="entry name" value="P-loop_NTPase"/>
</dbReference>